<dbReference type="PANTHER" id="PTHR33065:SF88">
    <property type="entry name" value="OS11G0104220 PROTEIN"/>
    <property type="match status" value="1"/>
</dbReference>
<evidence type="ECO:0000259" key="1">
    <source>
        <dbReference type="Pfam" id="PF20241"/>
    </source>
</evidence>
<dbReference type="InterPro" id="IPR046533">
    <property type="entry name" value="DUF6598"/>
</dbReference>
<name>A0A5N6XL55_9EURO</name>
<feature type="domain" description="DUF6598" evidence="1">
    <location>
        <begin position="3"/>
        <end position="215"/>
    </location>
</feature>
<dbReference type="EMBL" id="ML741762">
    <property type="protein sequence ID" value="KAE8333433.1"/>
    <property type="molecule type" value="Genomic_DNA"/>
</dbReference>
<keyword evidence="3" id="KW-1185">Reference proteome</keyword>
<evidence type="ECO:0000313" key="2">
    <source>
        <dbReference type="EMBL" id="KAE8333433.1"/>
    </source>
</evidence>
<proteinExistence type="predicted"/>
<evidence type="ECO:0000313" key="3">
    <source>
        <dbReference type="Proteomes" id="UP000325945"/>
    </source>
</evidence>
<accession>A0A5N6XL55</accession>
<sequence length="219" mass="24010">MRILNINGEGPGKFYGAIIAANGLQNDSIYSRDREDHESIEPGQHATLTGPSRTISAIDDFNLDFNLKNRDAPSADYEVANRQIAWNANDQTNKHDEFRTETINGPSGSVALDYVVMSNATEALVDIFLVDRGGEDPADVYGEIYAQTSSFPDKRIKLFRRESHDHVGVHPHSCVPLLRSALAVPMDASLAISASLWDHGRTSDKEIANGTAEFKPATL</sequence>
<organism evidence="2 3">
    <name type="scientific">Aspergillus sergii</name>
    <dbReference type="NCBI Taxonomy" id="1034303"/>
    <lineage>
        <taxon>Eukaryota</taxon>
        <taxon>Fungi</taxon>
        <taxon>Dikarya</taxon>
        <taxon>Ascomycota</taxon>
        <taxon>Pezizomycotina</taxon>
        <taxon>Eurotiomycetes</taxon>
        <taxon>Eurotiomycetidae</taxon>
        <taxon>Eurotiales</taxon>
        <taxon>Aspergillaceae</taxon>
        <taxon>Aspergillus</taxon>
        <taxon>Aspergillus subgen. Circumdati</taxon>
    </lineage>
</organism>
<dbReference type="Pfam" id="PF20241">
    <property type="entry name" value="DUF6598"/>
    <property type="match status" value="1"/>
</dbReference>
<reference evidence="3" key="1">
    <citation type="submission" date="2019-04" db="EMBL/GenBank/DDBJ databases">
        <title>Friends and foes A comparative genomics studyof 23 Aspergillus species from section Flavi.</title>
        <authorList>
            <consortium name="DOE Joint Genome Institute"/>
            <person name="Kjaerbolling I."/>
            <person name="Vesth T."/>
            <person name="Frisvad J.C."/>
            <person name="Nybo J.L."/>
            <person name="Theobald S."/>
            <person name="Kildgaard S."/>
            <person name="Isbrandt T."/>
            <person name="Kuo A."/>
            <person name="Sato A."/>
            <person name="Lyhne E.K."/>
            <person name="Kogle M.E."/>
            <person name="Wiebenga A."/>
            <person name="Kun R.S."/>
            <person name="Lubbers R.J."/>
            <person name="Makela M.R."/>
            <person name="Barry K."/>
            <person name="Chovatia M."/>
            <person name="Clum A."/>
            <person name="Daum C."/>
            <person name="Haridas S."/>
            <person name="He G."/>
            <person name="LaButti K."/>
            <person name="Lipzen A."/>
            <person name="Mondo S."/>
            <person name="Riley R."/>
            <person name="Salamov A."/>
            <person name="Simmons B.A."/>
            <person name="Magnuson J.K."/>
            <person name="Henrissat B."/>
            <person name="Mortensen U.H."/>
            <person name="Larsen T.O."/>
            <person name="Devries R.P."/>
            <person name="Grigoriev I.V."/>
            <person name="Machida M."/>
            <person name="Baker S.E."/>
            <person name="Andersen M.R."/>
        </authorList>
    </citation>
    <scope>NUCLEOTIDE SEQUENCE [LARGE SCALE GENOMIC DNA]</scope>
    <source>
        <strain evidence="3">CBS 130017</strain>
    </source>
</reference>
<dbReference type="AlphaFoldDB" id="A0A5N6XL55"/>
<gene>
    <name evidence="2" type="ORF">BDV39DRAFT_199159</name>
</gene>
<dbReference type="Proteomes" id="UP000325945">
    <property type="component" value="Unassembled WGS sequence"/>
</dbReference>
<dbReference type="PANTHER" id="PTHR33065">
    <property type="entry name" value="OS07G0486400 PROTEIN"/>
    <property type="match status" value="1"/>
</dbReference>
<protein>
    <recommendedName>
        <fullName evidence="1">DUF6598 domain-containing protein</fullName>
    </recommendedName>
</protein>